<dbReference type="InterPro" id="IPR048634">
    <property type="entry name" value="SecD_SecF_C"/>
</dbReference>
<evidence type="ECO:0000259" key="13">
    <source>
        <dbReference type="Pfam" id="PF22599"/>
    </source>
</evidence>
<dbReference type="Proteomes" id="UP001403385">
    <property type="component" value="Unassembled WGS sequence"/>
</dbReference>
<dbReference type="GO" id="GO:0065002">
    <property type="term" value="P:intracellular protein transmembrane transport"/>
    <property type="evidence" value="ECO:0007669"/>
    <property type="project" value="UniProtKB-UniRule"/>
</dbReference>
<sequence length="1015" mass="111623">MRNKNGIVFLTVIVTLLCVFYLSFTFIASRIEGQADEFARGTDGNVNYFKKQEYLDSLWNEPVFNFLGIKKFTYKEVKENELNLGLDLKGGMHVTLEVSPADIIIALSGDNEDPKFREAVKAAGEMQKESQAKFTTLFFNAFEELAPNTPLAEVFSTSANREKIGFDTPDKEVRKVIDAEVDGAMNRAYEIIKTRVDKFGVSQPNIQRIQGTGRIQIELPGVDNPSRVRKLLQGVAKLEFLEVFTPQEYGPYLDKINTLLVKRQKANEKLNGTAAEPEGTVAEGGQLFSDNVEETLSTDTTQGELFEGQTAQSDSAAQADSLMNALQSQMSDLYRLAKGGLSYEDRDTSKINRIFHDPEVKAILPPDMKFLWNMKPNEGQDGQLTNIYQLNVVKIGRGGKAPLTGEVVDDARHSFDEYGRPSVSMSMNVTGAREWKRLTGKNIGRQVAIVLDELVCTAPVVNQEIPSGSSEISGNFTVEEAKDLANILKAGKLPAPTRIVEEVVVGPSLGVQAQQQGIVSILVGLGLVVLFMVLYYAKGGFIANIALIINVFFIFGILAQFNAALTLPGIAGIVLTIGMSIDANVLIFERIREELRKDEKNLLNAIKLGYEKAFSTIFDSNLTTLLTGVFLYTFGSGPIKGFAVTLIIGIVCSFFSAVFITRVIVTWMTKKGNESNLSFVTPFSKRILSSSNFDFLSKRKTAYFSSAAVIIVGVVLIVTQGLNLGVDFEGGRTYVVQFSHDVVPSKMEVALKKNLGEAGLDIKTFGNSQTVKITTNYMVDDESTETDELVMSEVVKGIEAFTGDKFVANQEAVKEGTFMIPSTAKVGATIADDIAKASETAGVFSLIAIFIYIWVRFRRWRFGLGAVAALFHDSLVVFSAFAIARVLGFSFEIDQVFVAAILTIIGYSINDTVVVFDRVRENIQLGGEESHLKDLLNKSVNQTLNRTLITSFTTLLVVFILFLFGGEVLRGFSYALLVGIIVGTYSSIFVATPIVYDTTLLYHKQQAKKQKEKAA</sequence>
<dbReference type="NCBIfam" id="TIGR00966">
    <property type="entry name" value="transloc_SecF"/>
    <property type="match status" value="1"/>
</dbReference>
<feature type="domain" description="Protein export membrane protein SecD/SecF C-terminal" evidence="11">
    <location>
        <begin position="814"/>
        <end position="997"/>
    </location>
</feature>
<feature type="transmembrane region" description="Helical" evidence="9">
    <location>
        <begin position="541"/>
        <end position="561"/>
    </location>
</feature>
<evidence type="ECO:0000256" key="1">
    <source>
        <dbReference type="ARBA" id="ARBA00004651"/>
    </source>
</evidence>
<evidence type="ECO:0000256" key="7">
    <source>
        <dbReference type="ARBA" id="ARBA00023010"/>
    </source>
</evidence>
<evidence type="ECO:0000256" key="5">
    <source>
        <dbReference type="ARBA" id="ARBA00022927"/>
    </source>
</evidence>
<evidence type="ECO:0000256" key="2">
    <source>
        <dbReference type="ARBA" id="ARBA00022448"/>
    </source>
</evidence>
<dbReference type="HAMAP" id="MF_01463_B">
    <property type="entry name" value="SecD_B"/>
    <property type="match status" value="1"/>
</dbReference>
<comment type="subunit">
    <text evidence="10">Forms a complex with SecD. Part of the essential Sec protein translocation apparatus which comprises SecA, SecYEG and auxiliary proteins SecDF. Other proteins may also be involved.</text>
</comment>
<dbReference type="NCBIfam" id="NF009585">
    <property type="entry name" value="PRK13024.1-5"/>
    <property type="match status" value="1"/>
</dbReference>
<dbReference type="InterPro" id="IPR048631">
    <property type="entry name" value="SecD_1st"/>
</dbReference>
<dbReference type="EMBL" id="JBDKWZ010000020">
    <property type="protein sequence ID" value="MEN7551205.1"/>
    <property type="molecule type" value="Genomic_DNA"/>
</dbReference>
<dbReference type="NCBIfam" id="TIGR00916">
    <property type="entry name" value="2A0604s01"/>
    <property type="match status" value="2"/>
</dbReference>
<feature type="transmembrane region" description="Helical" evidence="9">
    <location>
        <begin position="702"/>
        <end position="722"/>
    </location>
</feature>
<feature type="transmembrane region" description="Helical" evidence="9">
    <location>
        <begin position="613"/>
        <end position="635"/>
    </location>
</feature>
<feature type="transmembrane region" description="Helical" evidence="9">
    <location>
        <begin position="7"/>
        <end position="28"/>
    </location>
</feature>
<dbReference type="Pfam" id="PF21760">
    <property type="entry name" value="SecD_1st"/>
    <property type="match status" value="1"/>
</dbReference>
<dbReference type="RefSeq" id="WP_346823986.1">
    <property type="nucleotide sequence ID" value="NZ_JBDKWZ010000020.1"/>
</dbReference>
<feature type="transmembrane region" description="Helical" evidence="9">
    <location>
        <begin position="948"/>
        <end position="966"/>
    </location>
</feature>
<feature type="transmembrane region" description="Helical" evidence="9">
    <location>
        <begin position="972"/>
        <end position="996"/>
    </location>
</feature>
<comment type="caution">
    <text evidence="14">The sequence shown here is derived from an EMBL/GenBank/DDBJ whole genome shotgun (WGS) entry which is preliminary data.</text>
</comment>
<dbReference type="PRINTS" id="PR01755">
    <property type="entry name" value="SECFTRNLCASE"/>
</dbReference>
<dbReference type="InterPro" id="IPR054384">
    <property type="entry name" value="SecDF_P1_head"/>
</dbReference>
<dbReference type="InterPro" id="IPR022645">
    <property type="entry name" value="SecD/SecF_bac"/>
</dbReference>
<dbReference type="InterPro" id="IPR022646">
    <property type="entry name" value="SecD/SecF_CS"/>
</dbReference>
<dbReference type="InterPro" id="IPR022813">
    <property type="entry name" value="SecD/SecF_arch_bac"/>
</dbReference>
<dbReference type="Pfam" id="PF07549">
    <property type="entry name" value="Sec_GG"/>
    <property type="match status" value="2"/>
</dbReference>
<evidence type="ECO:0000256" key="3">
    <source>
        <dbReference type="ARBA" id="ARBA00022475"/>
    </source>
</evidence>
<feature type="domain" description="Protein translocase subunit SecDF P1" evidence="12">
    <location>
        <begin position="185"/>
        <end position="243"/>
    </location>
</feature>
<dbReference type="InterPro" id="IPR055344">
    <property type="entry name" value="SecD_SecF_C_bact"/>
</dbReference>
<keyword evidence="5 9" id="KW-0653">Protein transport</keyword>
<evidence type="ECO:0000256" key="10">
    <source>
        <dbReference type="HAMAP-Rule" id="MF_01464"/>
    </source>
</evidence>
<accession>A0AAW9SF71</accession>
<keyword evidence="2 9" id="KW-0813">Transport</keyword>
<dbReference type="Pfam" id="PF02355">
    <property type="entry name" value="SecD_SecF_C"/>
    <property type="match status" value="2"/>
</dbReference>
<dbReference type="FunFam" id="1.20.1640.10:FF:000004">
    <property type="entry name" value="Protein translocase subunit SecD"/>
    <property type="match status" value="1"/>
</dbReference>
<dbReference type="Gene3D" id="1.20.1640.10">
    <property type="entry name" value="Multidrug efflux transporter AcrB transmembrane domain"/>
    <property type="match status" value="2"/>
</dbReference>
<name>A0AAW9SF71_9BACT</name>
<dbReference type="SUPFAM" id="SSF82866">
    <property type="entry name" value="Multidrug efflux transporter AcrB transmembrane domain"/>
    <property type="match status" value="2"/>
</dbReference>
<dbReference type="GO" id="GO:0005886">
    <property type="term" value="C:plasma membrane"/>
    <property type="evidence" value="ECO:0007669"/>
    <property type="project" value="UniProtKB-SubCell"/>
</dbReference>
<feature type="transmembrane region" description="Helical" evidence="9">
    <location>
        <begin position="517"/>
        <end position="536"/>
    </location>
</feature>
<feature type="transmembrane region" description="Helical" evidence="9">
    <location>
        <begin position="641"/>
        <end position="665"/>
    </location>
</feature>
<dbReference type="InterPro" id="IPR005791">
    <property type="entry name" value="SecD"/>
</dbReference>
<evidence type="ECO:0000256" key="9">
    <source>
        <dbReference type="HAMAP-Rule" id="MF_01463"/>
    </source>
</evidence>
<comment type="subcellular location">
    <subcellularLocation>
        <location evidence="1 9">Cell membrane</location>
        <topology evidence="1 9">Multi-pass membrane protein</topology>
    </subcellularLocation>
</comment>
<feature type="transmembrane region" description="Helical" evidence="9">
    <location>
        <begin position="862"/>
        <end position="884"/>
    </location>
</feature>
<keyword evidence="3 9" id="KW-1003">Cell membrane</keyword>
<dbReference type="GO" id="GO:0006605">
    <property type="term" value="P:protein targeting"/>
    <property type="evidence" value="ECO:0007669"/>
    <property type="project" value="UniProtKB-UniRule"/>
</dbReference>
<feature type="domain" description="Protein export membrane protein SecD/SecF C-terminal" evidence="11">
    <location>
        <begin position="499"/>
        <end position="670"/>
    </location>
</feature>
<dbReference type="NCBIfam" id="TIGR01129">
    <property type="entry name" value="secD"/>
    <property type="match status" value="1"/>
</dbReference>
<dbReference type="GO" id="GO:0015450">
    <property type="term" value="F:protein-transporting ATPase activity"/>
    <property type="evidence" value="ECO:0007669"/>
    <property type="project" value="InterPro"/>
</dbReference>
<dbReference type="Gene3D" id="3.30.1360.200">
    <property type="match status" value="1"/>
</dbReference>
<feature type="transmembrane region" description="Helical" evidence="9">
    <location>
        <begin position="896"/>
        <end position="916"/>
    </location>
</feature>
<comment type="similarity">
    <text evidence="9">Belongs to the SecD/SecF family. SecD subfamily.</text>
</comment>
<evidence type="ECO:0000256" key="6">
    <source>
        <dbReference type="ARBA" id="ARBA00022989"/>
    </source>
</evidence>
<comment type="caution">
    <text evidence="9">Lacks conserved residue(s) required for the propagation of feature annotation.</text>
</comment>
<evidence type="ECO:0000313" key="14">
    <source>
        <dbReference type="EMBL" id="MEN7551205.1"/>
    </source>
</evidence>
<reference evidence="14 15" key="1">
    <citation type="submission" date="2024-04" db="EMBL/GenBank/DDBJ databases">
        <title>Novel genus in family Flammeovirgaceae.</title>
        <authorList>
            <person name="Nguyen T.H."/>
            <person name="Vuong T.Q."/>
            <person name="Le H."/>
            <person name="Kim S.-G."/>
        </authorList>
    </citation>
    <scope>NUCLEOTIDE SEQUENCE [LARGE SCALE GENOMIC DNA]</scope>
    <source>
        <strain evidence="14 15">JCM 23209</strain>
    </source>
</reference>
<gene>
    <name evidence="14" type="primary">secDF</name>
    <name evidence="9" type="synonym">secD</name>
    <name evidence="10" type="synonym">secF</name>
    <name evidence="14" type="ORF">AAG747_25025</name>
</gene>
<keyword evidence="6 9" id="KW-1133">Transmembrane helix</keyword>
<keyword evidence="8 9" id="KW-0472">Membrane</keyword>
<evidence type="ECO:0000259" key="12">
    <source>
        <dbReference type="Pfam" id="PF21760"/>
    </source>
</evidence>
<comment type="function">
    <text evidence="9">Part of the Sec protein translocase complex. Interacts with the SecYEG preprotein conducting channel. SecDF uses the proton motive force (PMF) to complete protein translocation after the ATP-dependent function of SecA.</text>
</comment>
<dbReference type="InterPro" id="IPR005665">
    <property type="entry name" value="SecF_bac"/>
</dbReference>
<dbReference type="PANTHER" id="PTHR30081:SF1">
    <property type="entry name" value="PROTEIN TRANSLOCASE SUBUNIT SECD"/>
    <property type="match status" value="1"/>
</dbReference>
<evidence type="ECO:0000256" key="4">
    <source>
        <dbReference type="ARBA" id="ARBA00022692"/>
    </source>
</evidence>
<organism evidence="14 15">
    <name type="scientific">Rapidithrix thailandica</name>
    <dbReference type="NCBI Taxonomy" id="413964"/>
    <lineage>
        <taxon>Bacteria</taxon>
        <taxon>Pseudomonadati</taxon>
        <taxon>Bacteroidota</taxon>
        <taxon>Cytophagia</taxon>
        <taxon>Cytophagales</taxon>
        <taxon>Flammeovirgaceae</taxon>
        <taxon>Rapidithrix</taxon>
    </lineage>
</organism>
<feature type="transmembrane region" description="Helical" evidence="9">
    <location>
        <begin position="567"/>
        <end position="588"/>
    </location>
</feature>
<comment type="similarity">
    <text evidence="10">Belongs to the SecD/SecF family. SecF subfamily.</text>
</comment>
<evidence type="ECO:0000259" key="11">
    <source>
        <dbReference type="Pfam" id="PF02355"/>
    </source>
</evidence>
<feature type="transmembrane region" description="Helical" evidence="9">
    <location>
        <begin position="837"/>
        <end position="855"/>
    </location>
</feature>
<comment type="subunit">
    <text evidence="9">Forms a complex with SecF. Part of the essential Sec protein translocation apparatus which comprises SecA, SecYEG and auxiliary proteins SecDF. Other proteins may also be involved.</text>
</comment>
<evidence type="ECO:0000313" key="15">
    <source>
        <dbReference type="Proteomes" id="UP001403385"/>
    </source>
</evidence>
<feature type="domain" description="SecDF P1 head subdomain" evidence="13">
    <location>
        <begin position="400"/>
        <end position="495"/>
    </location>
</feature>
<dbReference type="AlphaFoldDB" id="A0AAW9SF71"/>
<dbReference type="HAMAP" id="MF_01464_B">
    <property type="entry name" value="SecF_B"/>
    <property type="match status" value="1"/>
</dbReference>
<proteinExistence type="inferred from homology"/>
<evidence type="ECO:0000256" key="8">
    <source>
        <dbReference type="ARBA" id="ARBA00023136"/>
    </source>
</evidence>
<dbReference type="Gene3D" id="3.30.70.3220">
    <property type="match status" value="1"/>
</dbReference>
<keyword evidence="4 9" id="KW-0812">Transmembrane</keyword>
<dbReference type="Pfam" id="PF22599">
    <property type="entry name" value="SecDF_P1_head"/>
    <property type="match status" value="1"/>
</dbReference>
<dbReference type="GO" id="GO:0043952">
    <property type="term" value="P:protein transport by the Sec complex"/>
    <property type="evidence" value="ECO:0007669"/>
    <property type="project" value="UniProtKB-UniRule"/>
</dbReference>
<keyword evidence="7 9" id="KW-0811">Translocation</keyword>
<protein>
    <recommendedName>
        <fullName evidence="9 10">Multifunctional fusion protein</fullName>
    </recommendedName>
    <domain>
        <recommendedName>
            <fullName evidence="9">Protein translocase subunit SecD</fullName>
        </recommendedName>
    </domain>
    <domain>
        <recommendedName>
            <fullName evidence="10">Protein-export membrane protein SecF</fullName>
        </recommendedName>
    </domain>
</protein>
<keyword evidence="15" id="KW-1185">Reference proteome</keyword>
<dbReference type="PANTHER" id="PTHR30081">
    <property type="entry name" value="PROTEIN-EXPORT MEMBRANE PROTEIN SEC"/>
    <property type="match status" value="1"/>
</dbReference>